<gene>
    <name evidence="2" type="ORF">GCM10011322_00710</name>
</gene>
<dbReference type="AlphaFoldDB" id="A0A917Q3V8"/>
<accession>A0A917Q3V8</accession>
<sequence>MIEVRWREMRREDLRAVIEIAEVVHPAYPERPEIFAERLALAPGFCLVLEENASIAGYMIAHPWTIAAPPALDTLLAQLPEAPDTVQLHDLAIAPAAQGRGLSAPALERLETRARTQVSRIDLVAVSGKEAFWARRGFEPLPDVAVSPALATYGDGAVRMIRLLAR</sequence>
<dbReference type="Gene3D" id="3.40.630.30">
    <property type="match status" value="1"/>
</dbReference>
<keyword evidence="3" id="KW-1185">Reference proteome</keyword>
<name>A0A917Q3V8_9HYPH</name>
<dbReference type="InterPro" id="IPR016181">
    <property type="entry name" value="Acyl_CoA_acyltransferase"/>
</dbReference>
<protein>
    <submittedName>
        <fullName evidence="2">N-acetyltransferase</fullName>
    </submittedName>
</protein>
<dbReference type="Pfam" id="PF00583">
    <property type="entry name" value="Acetyltransf_1"/>
    <property type="match status" value="1"/>
</dbReference>
<dbReference type="CDD" id="cd04301">
    <property type="entry name" value="NAT_SF"/>
    <property type="match status" value="1"/>
</dbReference>
<feature type="domain" description="N-acetyltransferase" evidence="1">
    <location>
        <begin position="4"/>
        <end position="165"/>
    </location>
</feature>
<dbReference type="PROSITE" id="PS51186">
    <property type="entry name" value="GNAT"/>
    <property type="match status" value="1"/>
</dbReference>
<dbReference type="GO" id="GO:0016747">
    <property type="term" value="F:acyltransferase activity, transferring groups other than amino-acyl groups"/>
    <property type="evidence" value="ECO:0007669"/>
    <property type="project" value="InterPro"/>
</dbReference>
<evidence type="ECO:0000259" key="1">
    <source>
        <dbReference type="PROSITE" id="PS51186"/>
    </source>
</evidence>
<proteinExistence type="predicted"/>
<comment type="caution">
    <text evidence="2">The sequence shown here is derived from an EMBL/GenBank/DDBJ whole genome shotgun (WGS) entry which is preliminary data.</text>
</comment>
<dbReference type="Proteomes" id="UP000600449">
    <property type="component" value="Unassembled WGS sequence"/>
</dbReference>
<dbReference type="SUPFAM" id="SSF55729">
    <property type="entry name" value="Acyl-CoA N-acyltransferases (Nat)"/>
    <property type="match status" value="1"/>
</dbReference>
<evidence type="ECO:0000313" key="2">
    <source>
        <dbReference type="EMBL" id="GGK17846.1"/>
    </source>
</evidence>
<evidence type="ECO:0000313" key="3">
    <source>
        <dbReference type="Proteomes" id="UP000600449"/>
    </source>
</evidence>
<dbReference type="InterPro" id="IPR000182">
    <property type="entry name" value="GNAT_dom"/>
</dbReference>
<dbReference type="EMBL" id="BMMF01000001">
    <property type="protein sequence ID" value="GGK17846.1"/>
    <property type="molecule type" value="Genomic_DNA"/>
</dbReference>
<organism evidence="2 3">
    <name type="scientific">Salinarimonas ramus</name>
    <dbReference type="NCBI Taxonomy" id="690164"/>
    <lineage>
        <taxon>Bacteria</taxon>
        <taxon>Pseudomonadati</taxon>
        <taxon>Pseudomonadota</taxon>
        <taxon>Alphaproteobacteria</taxon>
        <taxon>Hyphomicrobiales</taxon>
        <taxon>Salinarimonadaceae</taxon>
        <taxon>Salinarimonas</taxon>
    </lineage>
</organism>
<dbReference type="RefSeq" id="WP_188908294.1">
    <property type="nucleotide sequence ID" value="NZ_BMMF01000001.1"/>
</dbReference>
<reference evidence="2 3" key="1">
    <citation type="journal article" date="2014" name="Int. J. Syst. Evol. Microbiol.">
        <title>Complete genome sequence of Corynebacterium casei LMG S-19264T (=DSM 44701T), isolated from a smear-ripened cheese.</title>
        <authorList>
            <consortium name="US DOE Joint Genome Institute (JGI-PGF)"/>
            <person name="Walter F."/>
            <person name="Albersmeier A."/>
            <person name="Kalinowski J."/>
            <person name="Ruckert C."/>
        </authorList>
    </citation>
    <scope>NUCLEOTIDE SEQUENCE [LARGE SCALE GENOMIC DNA]</scope>
    <source>
        <strain evidence="2 3">CGMCC 1.9161</strain>
    </source>
</reference>